<keyword evidence="2" id="KW-1185">Reference proteome</keyword>
<sequence length="67" mass="8234">MCAYIYIYISETNYYSKKRKRENLFNSSNLVFFEAQIDDEEQSCFLNRYVCPYYNRTITAYKHILTF</sequence>
<proteinExistence type="predicted"/>
<name>A0AAP0F4V9_9MAGN</name>
<gene>
    <name evidence="1" type="ORF">Sjap_019857</name>
</gene>
<evidence type="ECO:0000313" key="1">
    <source>
        <dbReference type="EMBL" id="KAK9102603.1"/>
    </source>
</evidence>
<organism evidence="1 2">
    <name type="scientific">Stephania japonica</name>
    <dbReference type="NCBI Taxonomy" id="461633"/>
    <lineage>
        <taxon>Eukaryota</taxon>
        <taxon>Viridiplantae</taxon>
        <taxon>Streptophyta</taxon>
        <taxon>Embryophyta</taxon>
        <taxon>Tracheophyta</taxon>
        <taxon>Spermatophyta</taxon>
        <taxon>Magnoliopsida</taxon>
        <taxon>Ranunculales</taxon>
        <taxon>Menispermaceae</taxon>
        <taxon>Menispermoideae</taxon>
        <taxon>Cissampelideae</taxon>
        <taxon>Stephania</taxon>
    </lineage>
</organism>
<dbReference type="Proteomes" id="UP001417504">
    <property type="component" value="Unassembled WGS sequence"/>
</dbReference>
<reference evidence="1 2" key="1">
    <citation type="submission" date="2024-01" db="EMBL/GenBank/DDBJ databases">
        <title>Genome assemblies of Stephania.</title>
        <authorList>
            <person name="Yang L."/>
        </authorList>
    </citation>
    <scope>NUCLEOTIDE SEQUENCE [LARGE SCALE GENOMIC DNA]</scope>
    <source>
        <strain evidence="1">QJT</strain>
        <tissue evidence="1">Leaf</tissue>
    </source>
</reference>
<comment type="caution">
    <text evidence="1">The sequence shown here is derived from an EMBL/GenBank/DDBJ whole genome shotgun (WGS) entry which is preliminary data.</text>
</comment>
<evidence type="ECO:0000313" key="2">
    <source>
        <dbReference type="Proteomes" id="UP001417504"/>
    </source>
</evidence>
<protein>
    <submittedName>
        <fullName evidence="1">Uncharacterized protein</fullName>
    </submittedName>
</protein>
<accession>A0AAP0F4V9</accession>
<dbReference type="EMBL" id="JBBNAE010000008">
    <property type="protein sequence ID" value="KAK9102603.1"/>
    <property type="molecule type" value="Genomic_DNA"/>
</dbReference>
<dbReference type="AlphaFoldDB" id="A0AAP0F4V9"/>